<keyword evidence="2" id="KW-0472">Membrane</keyword>
<evidence type="ECO:0000256" key="2">
    <source>
        <dbReference type="SAM" id="Phobius"/>
    </source>
</evidence>
<sequence>MEANVPSSGDNPPISPKLVIAVIVISVIAVLLIIGTIVLCFCCKKRIHDSWCYPRAPDRRSSFSELPQHESDKPHSAEDSSSTSNVSNSSACFIAESDTENCSERYQTSKARKQTIRNKTINNVTINVGQDYVVIKNNSNSK</sequence>
<proteinExistence type="predicted"/>
<reference evidence="3" key="2">
    <citation type="submission" date="2020-11" db="EMBL/GenBank/DDBJ databases">
        <authorList>
            <person name="McCartney M.A."/>
            <person name="Auch B."/>
            <person name="Kono T."/>
            <person name="Mallez S."/>
            <person name="Becker A."/>
            <person name="Gohl D.M."/>
            <person name="Silverstein K.A.T."/>
            <person name="Koren S."/>
            <person name="Bechman K.B."/>
            <person name="Herman A."/>
            <person name="Abrahante J.E."/>
            <person name="Garbe J."/>
        </authorList>
    </citation>
    <scope>NUCLEOTIDE SEQUENCE</scope>
    <source>
        <strain evidence="3">Duluth1</strain>
        <tissue evidence="3">Whole animal</tissue>
    </source>
</reference>
<evidence type="ECO:0000256" key="1">
    <source>
        <dbReference type="SAM" id="MobiDB-lite"/>
    </source>
</evidence>
<organism evidence="3 4">
    <name type="scientific">Dreissena polymorpha</name>
    <name type="common">Zebra mussel</name>
    <name type="synonym">Mytilus polymorpha</name>
    <dbReference type="NCBI Taxonomy" id="45954"/>
    <lineage>
        <taxon>Eukaryota</taxon>
        <taxon>Metazoa</taxon>
        <taxon>Spiralia</taxon>
        <taxon>Lophotrochozoa</taxon>
        <taxon>Mollusca</taxon>
        <taxon>Bivalvia</taxon>
        <taxon>Autobranchia</taxon>
        <taxon>Heteroconchia</taxon>
        <taxon>Euheterodonta</taxon>
        <taxon>Imparidentia</taxon>
        <taxon>Neoheterodontei</taxon>
        <taxon>Myida</taxon>
        <taxon>Dreissenoidea</taxon>
        <taxon>Dreissenidae</taxon>
        <taxon>Dreissena</taxon>
    </lineage>
</organism>
<feature type="transmembrane region" description="Helical" evidence="2">
    <location>
        <begin position="20"/>
        <end position="41"/>
    </location>
</feature>
<evidence type="ECO:0000313" key="4">
    <source>
        <dbReference type="Proteomes" id="UP000828390"/>
    </source>
</evidence>
<feature type="region of interest" description="Disordered" evidence="1">
    <location>
        <begin position="53"/>
        <end position="87"/>
    </location>
</feature>
<keyword evidence="2" id="KW-1133">Transmembrane helix</keyword>
<dbReference type="Proteomes" id="UP000828390">
    <property type="component" value="Unassembled WGS sequence"/>
</dbReference>
<reference evidence="3" key="1">
    <citation type="journal article" date="2019" name="bioRxiv">
        <title>The Genome of the Zebra Mussel, Dreissena polymorpha: A Resource for Invasive Species Research.</title>
        <authorList>
            <person name="McCartney M.A."/>
            <person name="Auch B."/>
            <person name="Kono T."/>
            <person name="Mallez S."/>
            <person name="Zhang Y."/>
            <person name="Obille A."/>
            <person name="Becker A."/>
            <person name="Abrahante J.E."/>
            <person name="Garbe J."/>
            <person name="Badalamenti J.P."/>
            <person name="Herman A."/>
            <person name="Mangelson H."/>
            <person name="Liachko I."/>
            <person name="Sullivan S."/>
            <person name="Sone E.D."/>
            <person name="Koren S."/>
            <person name="Silverstein K.A.T."/>
            <person name="Beckman K.B."/>
            <person name="Gohl D.M."/>
        </authorList>
    </citation>
    <scope>NUCLEOTIDE SEQUENCE</scope>
    <source>
        <strain evidence="3">Duluth1</strain>
        <tissue evidence="3">Whole animal</tissue>
    </source>
</reference>
<evidence type="ECO:0000313" key="3">
    <source>
        <dbReference type="EMBL" id="KAH3697381.1"/>
    </source>
</evidence>
<accession>A0A9D3YDZ3</accession>
<feature type="compositionally biased region" description="Basic and acidic residues" evidence="1">
    <location>
        <begin position="56"/>
        <end position="78"/>
    </location>
</feature>
<comment type="caution">
    <text evidence="3">The sequence shown here is derived from an EMBL/GenBank/DDBJ whole genome shotgun (WGS) entry which is preliminary data.</text>
</comment>
<protein>
    <submittedName>
        <fullName evidence="3">Uncharacterized protein</fullName>
    </submittedName>
</protein>
<dbReference type="AlphaFoldDB" id="A0A9D3YDZ3"/>
<keyword evidence="2" id="KW-0812">Transmembrane</keyword>
<dbReference type="EMBL" id="JAIWYP010000016">
    <property type="protein sequence ID" value="KAH3697381.1"/>
    <property type="molecule type" value="Genomic_DNA"/>
</dbReference>
<keyword evidence="4" id="KW-1185">Reference proteome</keyword>
<gene>
    <name evidence="3" type="ORF">DPMN_084880</name>
</gene>
<name>A0A9D3YDZ3_DREPO</name>